<comment type="similarity">
    <text evidence="8">Belongs to the glycosyltransferase 2 family. CrtQ subfamily.</text>
</comment>
<dbReference type="GO" id="GO:0005886">
    <property type="term" value="C:plasma membrane"/>
    <property type="evidence" value="ECO:0007669"/>
    <property type="project" value="UniProtKB-SubCell"/>
</dbReference>
<evidence type="ECO:0000256" key="6">
    <source>
        <dbReference type="ARBA" id="ARBA00037281"/>
    </source>
</evidence>
<dbReference type="OrthoDB" id="1757142at2"/>
<feature type="transmembrane region" description="Helical" evidence="11">
    <location>
        <begin position="329"/>
        <end position="350"/>
    </location>
</feature>
<keyword evidence="11" id="KW-1133">Transmembrane helix</keyword>
<evidence type="ECO:0000259" key="12">
    <source>
        <dbReference type="Pfam" id="PF00535"/>
    </source>
</evidence>
<proteinExistence type="inferred from homology"/>
<dbReference type="Proteomes" id="UP000275256">
    <property type="component" value="Unassembled WGS sequence"/>
</dbReference>
<comment type="caution">
    <text evidence="13">The sequence shown here is derived from an EMBL/GenBank/DDBJ whole genome shotgun (WGS) entry which is preliminary data.</text>
</comment>
<feature type="domain" description="Glycosyltransferase 2-like" evidence="12">
    <location>
        <begin position="91"/>
        <end position="218"/>
    </location>
</feature>
<feature type="region of interest" description="Disordered" evidence="10">
    <location>
        <begin position="1"/>
        <end position="87"/>
    </location>
</feature>
<dbReference type="EMBL" id="REFW01000001">
    <property type="protein sequence ID" value="RMB62273.1"/>
    <property type="molecule type" value="Genomic_DNA"/>
</dbReference>
<evidence type="ECO:0000256" key="2">
    <source>
        <dbReference type="ARBA" id="ARBA00022475"/>
    </source>
</evidence>
<evidence type="ECO:0000313" key="13">
    <source>
        <dbReference type="EMBL" id="RMB62273.1"/>
    </source>
</evidence>
<dbReference type="InterPro" id="IPR029044">
    <property type="entry name" value="Nucleotide-diphossugar_trans"/>
</dbReference>
<keyword evidence="3" id="KW-0328">Glycosyltransferase</keyword>
<evidence type="ECO:0000256" key="1">
    <source>
        <dbReference type="ARBA" id="ARBA00004236"/>
    </source>
</evidence>
<keyword evidence="14" id="KW-1185">Reference proteome</keyword>
<keyword evidence="11" id="KW-0812">Transmembrane</keyword>
<evidence type="ECO:0000256" key="4">
    <source>
        <dbReference type="ARBA" id="ARBA00022679"/>
    </source>
</evidence>
<sequence>MPSTQPRHWIIPTPHPRCPQRPRRPTGAQARNRPTPPAAPRSPPRRSPRRRRASRSVQRLPRRRPSAPSARLADTVSAERSPQVAGHPSVSVVMPIRNEERHLRAAVERVLEQHYPGELEVVLSVAPSQDATLAVAHGLAEEDLRITVVDNPTGYTPAGLNIAIAVASHDIIVRVDGHGELSPGYITRAVDLLESTGAANVGGLMDAQGSTPLEQAIATAYNSRVGLGGGGFHLSDTPAGPAKTVFLGVFRRDALASVGGFDETLHRAQDWELNHRLRLAGHMVWFTPDLRVVYRPRSSIRALASQFHLTGRWRREVARRHPETLSLRYLAPPVAVAGLAVGTAGGLLGLLLRSRLLSFLLLAPAIYMVFLLGATASMRNLPPAARLRFPLVLAVMHLCWGAGFIKGKPEG</sequence>
<keyword evidence="5 11" id="KW-0472">Membrane</keyword>
<keyword evidence="4 13" id="KW-0808">Transferase</keyword>
<comment type="subcellular location">
    <subcellularLocation>
        <location evidence="1">Cell membrane</location>
    </subcellularLocation>
</comment>
<organism evidence="13 14">
    <name type="scientific">Tessaracoccus antarcticus</name>
    <dbReference type="NCBI Taxonomy" id="2479848"/>
    <lineage>
        <taxon>Bacteria</taxon>
        <taxon>Bacillati</taxon>
        <taxon>Actinomycetota</taxon>
        <taxon>Actinomycetes</taxon>
        <taxon>Propionibacteriales</taxon>
        <taxon>Propionibacteriaceae</taxon>
        <taxon>Tessaracoccus</taxon>
    </lineage>
</organism>
<dbReference type="SUPFAM" id="SSF53448">
    <property type="entry name" value="Nucleotide-diphospho-sugar transferases"/>
    <property type="match status" value="1"/>
</dbReference>
<feature type="compositionally biased region" description="Basic residues" evidence="10">
    <location>
        <begin position="43"/>
        <end position="65"/>
    </location>
</feature>
<dbReference type="GO" id="GO:0016757">
    <property type="term" value="F:glycosyltransferase activity"/>
    <property type="evidence" value="ECO:0007669"/>
    <property type="project" value="UniProtKB-KW"/>
</dbReference>
<keyword evidence="2" id="KW-1003">Cell membrane</keyword>
<evidence type="ECO:0000256" key="9">
    <source>
        <dbReference type="ARBA" id="ARBA00040345"/>
    </source>
</evidence>
<dbReference type="Pfam" id="PF00535">
    <property type="entry name" value="Glycos_transf_2"/>
    <property type="match status" value="1"/>
</dbReference>
<feature type="transmembrane region" description="Helical" evidence="11">
    <location>
        <begin position="387"/>
        <end position="405"/>
    </location>
</feature>
<evidence type="ECO:0000313" key="14">
    <source>
        <dbReference type="Proteomes" id="UP000275256"/>
    </source>
</evidence>
<protein>
    <recommendedName>
        <fullName evidence="9">4,4'-diaponeurosporenoate glycosyltransferase</fullName>
    </recommendedName>
</protein>
<evidence type="ECO:0000256" key="3">
    <source>
        <dbReference type="ARBA" id="ARBA00022676"/>
    </source>
</evidence>
<evidence type="ECO:0000256" key="11">
    <source>
        <dbReference type="SAM" id="Phobius"/>
    </source>
</evidence>
<gene>
    <name evidence="13" type="ORF">EAX62_06875</name>
</gene>
<evidence type="ECO:0000256" key="5">
    <source>
        <dbReference type="ARBA" id="ARBA00023136"/>
    </source>
</evidence>
<name>A0A3M0GKX9_9ACTN</name>
<comment type="function">
    <text evidence="6">Catalyzes the glycosylation of 4,4'-diaponeurosporenoate, i.e. the esterification of glucose at the C1'' position with the carboxyl group of 4,4'-diaponeurosporenic acid, to form glycosyl-4,4'-diaponeurosporenoate. This is a step in the biosynthesis of staphyloxanthin, an orange pigment present in most staphylococci strains.</text>
</comment>
<comment type="pathway">
    <text evidence="7">Carotenoid biosynthesis; staphyloxanthin biosynthesis; staphyloxanthin from farnesyl diphosphate: step 4/5.</text>
</comment>
<dbReference type="CDD" id="cd02525">
    <property type="entry name" value="Succinoglycan_BP_ExoA"/>
    <property type="match status" value="1"/>
</dbReference>
<evidence type="ECO:0000256" key="7">
    <source>
        <dbReference type="ARBA" id="ARBA00037904"/>
    </source>
</evidence>
<dbReference type="PANTHER" id="PTHR43646">
    <property type="entry name" value="GLYCOSYLTRANSFERASE"/>
    <property type="match status" value="1"/>
</dbReference>
<feature type="transmembrane region" description="Helical" evidence="11">
    <location>
        <begin position="356"/>
        <end position="375"/>
    </location>
</feature>
<evidence type="ECO:0000256" key="10">
    <source>
        <dbReference type="SAM" id="MobiDB-lite"/>
    </source>
</evidence>
<dbReference type="InterPro" id="IPR001173">
    <property type="entry name" value="Glyco_trans_2-like"/>
</dbReference>
<dbReference type="PANTHER" id="PTHR43646:SF2">
    <property type="entry name" value="GLYCOSYLTRANSFERASE 2-LIKE DOMAIN-CONTAINING PROTEIN"/>
    <property type="match status" value="1"/>
</dbReference>
<dbReference type="AlphaFoldDB" id="A0A3M0GKX9"/>
<accession>A0A3M0GKX9</accession>
<reference evidence="13 14" key="1">
    <citation type="submission" date="2018-10" db="EMBL/GenBank/DDBJ databases">
        <title>Tessaracoccus antarcticuss sp. nov., isolated from sediment.</title>
        <authorList>
            <person name="Zhou L.Y."/>
            <person name="Du Z.J."/>
        </authorList>
    </citation>
    <scope>NUCLEOTIDE SEQUENCE [LARGE SCALE GENOMIC DNA]</scope>
    <source>
        <strain evidence="13 14">JDX10</strain>
    </source>
</reference>
<dbReference type="Gene3D" id="3.90.550.10">
    <property type="entry name" value="Spore Coat Polysaccharide Biosynthesis Protein SpsA, Chain A"/>
    <property type="match status" value="1"/>
</dbReference>
<evidence type="ECO:0000256" key="8">
    <source>
        <dbReference type="ARBA" id="ARBA00038120"/>
    </source>
</evidence>